<evidence type="ECO:0000256" key="1">
    <source>
        <dbReference type="SAM" id="Phobius"/>
    </source>
</evidence>
<keyword evidence="1" id="KW-1133">Transmembrane helix</keyword>
<dbReference type="EMBL" id="UINC01001460">
    <property type="protein sequence ID" value="SUZ81218.1"/>
    <property type="molecule type" value="Genomic_DNA"/>
</dbReference>
<proteinExistence type="predicted"/>
<name>A0A381QR46_9ZZZZ</name>
<keyword evidence="1" id="KW-0472">Membrane</keyword>
<protein>
    <recommendedName>
        <fullName evidence="3">DUF5518 domain-containing protein</fullName>
    </recommendedName>
</protein>
<organism evidence="2">
    <name type="scientific">marine metagenome</name>
    <dbReference type="NCBI Taxonomy" id="408172"/>
    <lineage>
        <taxon>unclassified sequences</taxon>
        <taxon>metagenomes</taxon>
        <taxon>ecological metagenomes</taxon>
    </lineage>
</organism>
<sequence length="93" mass="9684">MFIPRIVNIDGNFRSGAIRGAVVGAFLGIIPGIFLVMVLSGGQGSYYVGLFEVLSFAVISVAAGGLIGSIIGGILNIGALFLKKAFIRFRGIH</sequence>
<gene>
    <name evidence="2" type="ORF">METZ01_LOCUS34072</name>
</gene>
<accession>A0A381QR46</accession>
<dbReference type="AlphaFoldDB" id="A0A381QR46"/>
<reference evidence="2" key="1">
    <citation type="submission" date="2018-05" db="EMBL/GenBank/DDBJ databases">
        <authorList>
            <person name="Lanie J.A."/>
            <person name="Ng W.-L."/>
            <person name="Kazmierczak K.M."/>
            <person name="Andrzejewski T.M."/>
            <person name="Davidsen T.M."/>
            <person name="Wayne K.J."/>
            <person name="Tettelin H."/>
            <person name="Glass J.I."/>
            <person name="Rusch D."/>
            <person name="Podicherti R."/>
            <person name="Tsui H.-C.T."/>
            <person name="Winkler M.E."/>
        </authorList>
    </citation>
    <scope>NUCLEOTIDE SEQUENCE</scope>
</reference>
<evidence type="ECO:0000313" key="2">
    <source>
        <dbReference type="EMBL" id="SUZ81218.1"/>
    </source>
</evidence>
<feature type="transmembrane region" description="Helical" evidence="1">
    <location>
        <begin position="53"/>
        <end position="82"/>
    </location>
</feature>
<keyword evidence="1" id="KW-0812">Transmembrane</keyword>
<evidence type="ECO:0008006" key="3">
    <source>
        <dbReference type="Google" id="ProtNLM"/>
    </source>
</evidence>
<feature type="transmembrane region" description="Helical" evidence="1">
    <location>
        <begin position="21"/>
        <end position="41"/>
    </location>
</feature>